<evidence type="ECO:0000256" key="5">
    <source>
        <dbReference type="ARBA" id="ARBA00023136"/>
    </source>
</evidence>
<reference evidence="8" key="1">
    <citation type="submission" date="2015-11" db="EMBL/GenBank/DDBJ databases">
        <title>De novo transcriptome assembly of four potential Pierce s Disease insect vectors from Arizona vineyards.</title>
        <authorList>
            <person name="Tassone E.E."/>
        </authorList>
    </citation>
    <scope>NUCLEOTIDE SEQUENCE</scope>
</reference>
<evidence type="ECO:0000256" key="4">
    <source>
        <dbReference type="ARBA" id="ARBA00022989"/>
    </source>
</evidence>
<feature type="domain" description="Protein root UVB sensitive/RUS" evidence="6">
    <location>
        <begin position="2"/>
        <end position="55"/>
    </location>
</feature>
<keyword evidence="3" id="KW-0812">Transmembrane</keyword>
<dbReference type="InterPro" id="IPR054549">
    <property type="entry name" value="UVB_sens_RUS_dom"/>
</dbReference>
<dbReference type="Pfam" id="PF24160">
    <property type="entry name" value="UVB_sens_C"/>
    <property type="match status" value="1"/>
</dbReference>
<evidence type="ECO:0000256" key="2">
    <source>
        <dbReference type="ARBA" id="ARBA00007558"/>
    </source>
</evidence>
<organism evidence="8">
    <name type="scientific">Cuerna arida</name>
    <dbReference type="NCBI Taxonomy" id="1464854"/>
    <lineage>
        <taxon>Eukaryota</taxon>
        <taxon>Metazoa</taxon>
        <taxon>Ecdysozoa</taxon>
        <taxon>Arthropoda</taxon>
        <taxon>Hexapoda</taxon>
        <taxon>Insecta</taxon>
        <taxon>Pterygota</taxon>
        <taxon>Neoptera</taxon>
        <taxon>Paraneoptera</taxon>
        <taxon>Hemiptera</taxon>
        <taxon>Auchenorrhyncha</taxon>
        <taxon>Membracoidea</taxon>
        <taxon>Cicadellidae</taxon>
        <taxon>Cicadellinae</taxon>
        <taxon>Proconiini</taxon>
        <taxon>Cuerna</taxon>
    </lineage>
</organism>
<evidence type="ECO:0000313" key="8">
    <source>
        <dbReference type="EMBL" id="JAS61819.1"/>
    </source>
</evidence>
<comment type="similarity">
    <text evidence="2">Belongs to the RUS1 family.</text>
</comment>
<keyword evidence="4" id="KW-1133">Transmembrane helix</keyword>
<dbReference type="AlphaFoldDB" id="A0A1B6GHA2"/>
<comment type="subcellular location">
    <subcellularLocation>
        <location evidence="1">Membrane</location>
    </subcellularLocation>
</comment>
<accession>A0A1B6GHA2</accession>
<evidence type="ECO:0000259" key="6">
    <source>
        <dbReference type="Pfam" id="PF04884"/>
    </source>
</evidence>
<dbReference type="EMBL" id="GECZ01007950">
    <property type="protein sequence ID" value="JAS61819.1"/>
    <property type="molecule type" value="Transcribed_RNA"/>
</dbReference>
<feature type="domain" description="Root UVB sensitive protein C-terminal" evidence="7">
    <location>
        <begin position="59"/>
        <end position="240"/>
    </location>
</feature>
<evidence type="ECO:0000256" key="3">
    <source>
        <dbReference type="ARBA" id="ARBA00022692"/>
    </source>
</evidence>
<dbReference type="GO" id="GO:0016020">
    <property type="term" value="C:membrane"/>
    <property type="evidence" value="ECO:0007669"/>
    <property type="project" value="UniProtKB-SubCell"/>
</dbReference>
<name>A0A1B6GHA2_9HEMI</name>
<sequence length="252" mass="29235">MAMLSYTEDKMMIWTLFTAVTLLHLLSNYMAVKSLNLVTFNGERLNRYIRSYLRTDTSYSPKEVNRWESCVVGISYTDKDLCGFKIRLGYSLRQLVESKKISSEELVVMADMFRNRTYLLLPHVKSRTIFVMFNPAATTQDFIQAYFHSVLLAVAICHLDNIRLNILTNLHQSVVLKRIEQGWTRTVSSSPARAKQPLEAVTIVEDIVDKEFLKFFDGVKTQGWSTECHSLEVNEWRGEWRDSDLRESAKNK</sequence>
<dbReference type="Pfam" id="PF04884">
    <property type="entry name" value="UVB_sens_prot"/>
    <property type="match status" value="1"/>
</dbReference>
<protein>
    <submittedName>
        <fullName evidence="8">Uncharacterized protein</fullName>
    </submittedName>
</protein>
<evidence type="ECO:0000256" key="1">
    <source>
        <dbReference type="ARBA" id="ARBA00004370"/>
    </source>
</evidence>
<gene>
    <name evidence="8" type="ORF">g.20163</name>
</gene>
<dbReference type="InterPro" id="IPR055412">
    <property type="entry name" value="UVB_sens_C"/>
</dbReference>
<dbReference type="PANTHER" id="PTHR12770">
    <property type="entry name" value="RUS1 FAMILY PROTEIN C16ORF58"/>
    <property type="match status" value="1"/>
</dbReference>
<evidence type="ECO:0000259" key="7">
    <source>
        <dbReference type="Pfam" id="PF24160"/>
    </source>
</evidence>
<proteinExistence type="inferred from homology"/>
<dbReference type="PANTHER" id="PTHR12770:SF31">
    <property type="entry name" value="RUS FAMILY MEMBER 1"/>
    <property type="match status" value="1"/>
</dbReference>
<keyword evidence="5" id="KW-0472">Membrane</keyword>
<dbReference type="InterPro" id="IPR006968">
    <property type="entry name" value="RUS_fam"/>
</dbReference>